<reference evidence="2 3" key="1">
    <citation type="submission" date="2011-10" db="EMBL/GenBank/DDBJ databases">
        <title>Complete sequence of chromosome of Pseudomonas stutzeri RCH2.</title>
        <authorList>
            <consortium name="US DOE Joint Genome Institute"/>
            <person name="Lucas S."/>
            <person name="Han J."/>
            <person name="Lapidus A."/>
            <person name="Cheng J.-F."/>
            <person name="Goodwin L."/>
            <person name="Pitluck S."/>
            <person name="Peters L."/>
            <person name="Ovchinnikova G."/>
            <person name="Zeytun A."/>
            <person name="Lu M."/>
            <person name="Detter J.C."/>
            <person name="Han C."/>
            <person name="Tapia R."/>
            <person name="Land M."/>
            <person name="Hauser L."/>
            <person name="Kyrpides N."/>
            <person name="Ivanova N."/>
            <person name="Pagani I."/>
            <person name="Chakraborty R."/>
            <person name="Arkin A."/>
            <person name="Dehal P."/>
            <person name="Wall J."/>
            <person name="Hazen T."/>
            <person name="Woyke T."/>
        </authorList>
    </citation>
    <scope>NUCLEOTIDE SEQUENCE [LARGE SCALE GENOMIC DNA]</scope>
    <source>
        <strain evidence="2 3">RCH2</strain>
    </source>
</reference>
<keyword evidence="1" id="KW-0472">Membrane</keyword>
<dbReference type="STRING" id="644801.Psest_3068"/>
<evidence type="ECO:0000256" key="1">
    <source>
        <dbReference type="SAM" id="Phobius"/>
    </source>
</evidence>
<keyword evidence="1" id="KW-1133">Transmembrane helix</keyword>
<accession>L0GQI1</accession>
<sequence>MWQLLNRAIIQPAKQYIPFLLLTSGIFLITAGSIFGGYIDGLPLIPHGTGEVMSKAGGGILGAGVFAVIMKSAQFTEYFQRNIHDVFYRPDSLDSVESTRYKWEKITKHLLKDTLPASHQDATSVIMKKFFDNELAFHFERFEAAYDISLSEDKRYANITHTIKADVVISPGHESVEINQQISTDGSLKLTSLVIDNKPVDIAAHLSKDCDNDGFYNFSVTVRPSTSSCQPASDRRVTIERSYEHVQDLEKEPYLMAAFVRYVKGFVLQAKCHNCNVFFSTTGTIDDPEMSMDAQGNMRWVLADRDTLLLPGEGYIFIITV</sequence>
<dbReference type="EMBL" id="CP003071">
    <property type="protein sequence ID" value="AGA87564.1"/>
    <property type="molecule type" value="Genomic_DNA"/>
</dbReference>
<protein>
    <submittedName>
        <fullName evidence="2">Uncharacterized protein</fullName>
    </submittedName>
</protein>
<gene>
    <name evidence="2" type="ORF">Psest_3068</name>
</gene>
<dbReference type="AlphaFoldDB" id="L0GQI1"/>
<dbReference type="KEGG" id="psh:Psest_3068"/>
<dbReference type="HOGENOM" id="CLU_969314_0_0_6"/>
<evidence type="ECO:0000313" key="2">
    <source>
        <dbReference type="EMBL" id="AGA87564.1"/>
    </source>
</evidence>
<feature type="transmembrane region" description="Helical" evidence="1">
    <location>
        <begin position="16"/>
        <end position="39"/>
    </location>
</feature>
<dbReference type="Proteomes" id="UP000010820">
    <property type="component" value="Chromosome"/>
</dbReference>
<name>L0GQI1_STUST</name>
<dbReference type="RefSeq" id="WP_015277805.1">
    <property type="nucleotide sequence ID" value="NC_019936.1"/>
</dbReference>
<proteinExistence type="predicted"/>
<organism evidence="2 3">
    <name type="scientific">Stutzerimonas stutzeri RCH2</name>
    <dbReference type="NCBI Taxonomy" id="644801"/>
    <lineage>
        <taxon>Bacteria</taxon>
        <taxon>Pseudomonadati</taxon>
        <taxon>Pseudomonadota</taxon>
        <taxon>Gammaproteobacteria</taxon>
        <taxon>Pseudomonadales</taxon>
        <taxon>Pseudomonadaceae</taxon>
        <taxon>Stutzerimonas</taxon>
    </lineage>
</organism>
<keyword evidence="1" id="KW-0812">Transmembrane</keyword>
<evidence type="ECO:0000313" key="3">
    <source>
        <dbReference type="Proteomes" id="UP000010820"/>
    </source>
</evidence>